<feature type="non-terminal residue" evidence="1">
    <location>
        <position position="42"/>
    </location>
</feature>
<protein>
    <submittedName>
        <fullName evidence="1">Uncharacterized protein</fullName>
    </submittedName>
</protein>
<dbReference type="EMBL" id="UINC01194743">
    <property type="protein sequence ID" value="SVE10979.1"/>
    <property type="molecule type" value="Genomic_DNA"/>
</dbReference>
<name>A0A383ATW0_9ZZZZ</name>
<gene>
    <name evidence="1" type="ORF">METZ01_LOCUS463833</name>
</gene>
<accession>A0A383ATW0</accession>
<proteinExistence type="predicted"/>
<reference evidence="1" key="1">
    <citation type="submission" date="2018-05" db="EMBL/GenBank/DDBJ databases">
        <authorList>
            <person name="Lanie J.A."/>
            <person name="Ng W.-L."/>
            <person name="Kazmierczak K.M."/>
            <person name="Andrzejewski T.M."/>
            <person name="Davidsen T.M."/>
            <person name="Wayne K.J."/>
            <person name="Tettelin H."/>
            <person name="Glass J.I."/>
            <person name="Rusch D."/>
            <person name="Podicherti R."/>
            <person name="Tsui H.-C.T."/>
            <person name="Winkler M.E."/>
        </authorList>
    </citation>
    <scope>NUCLEOTIDE SEQUENCE</scope>
</reference>
<dbReference type="InterPro" id="IPR029058">
    <property type="entry name" value="AB_hydrolase_fold"/>
</dbReference>
<dbReference type="AlphaFoldDB" id="A0A383ATW0"/>
<organism evidence="1">
    <name type="scientific">marine metagenome</name>
    <dbReference type="NCBI Taxonomy" id="408172"/>
    <lineage>
        <taxon>unclassified sequences</taxon>
        <taxon>metagenomes</taxon>
        <taxon>ecological metagenomes</taxon>
    </lineage>
</organism>
<sequence length="42" mass="4758">MNNDDFNIFELGNVKLLSGEILYSTKLAYKTYGSLNTNKDNV</sequence>
<evidence type="ECO:0000313" key="1">
    <source>
        <dbReference type="EMBL" id="SVE10979.1"/>
    </source>
</evidence>
<dbReference type="Gene3D" id="3.40.50.1820">
    <property type="entry name" value="alpha/beta hydrolase"/>
    <property type="match status" value="1"/>
</dbReference>